<dbReference type="GO" id="GO:0008955">
    <property type="term" value="F:peptidoglycan glycosyltransferase activity"/>
    <property type="evidence" value="ECO:0007669"/>
    <property type="project" value="UniProtKB-EC"/>
</dbReference>
<dbReference type="PANTHER" id="PTHR30474">
    <property type="entry name" value="CELL CYCLE PROTEIN"/>
    <property type="match status" value="1"/>
</dbReference>
<feature type="transmembrane region" description="Helical" evidence="16">
    <location>
        <begin position="211"/>
        <end position="233"/>
    </location>
</feature>
<comment type="caution">
    <text evidence="17">The sequence shown here is derived from an EMBL/GenBank/DDBJ whole genome shotgun (WGS) entry which is preliminary data.</text>
</comment>
<keyword evidence="2" id="KW-0328">Glycosyltransferase</keyword>
<dbReference type="STRING" id="1805376.AUK05_01470"/>
<dbReference type="EMBL" id="MNZO01000020">
    <property type="protein sequence ID" value="OIP87393.1"/>
    <property type="molecule type" value="Genomic_DNA"/>
</dbReference>
<reference evidence="17 18" key="1">
    <citation type="journal article" date="2016" name="Environ. Microbiol.">
        <title>Genomic resolution of a cold subsurface aquifer community provides metabolic insights for novel microbes adapted to high CO concentrations.</title>
        <authorList>
            <person name="Probst A.J."/>
            <person name="Castelle C.J."/>
            <person name="Singh A."/>
            <person name="Brown C.T."/>
            <person name="Anantharaman K."/>
            <person name="Sharon I."/>
            <person name="Hug L.A."/>
            <person name="Burstein D."/>
            <person name="Emerson J.B."/>
            <person name="Thomas B.C."/>
            <person name="Banfield J.F."/>
        </authorList>
    </citation>
    <scope>NUCLEOTIDE SEQUENCE [LARGE SCALE GENOMIC DNA]</scope>
    <source>
        <strain evidence="17">CG2_30_35_20</strain>
    </source>
</reference>
<evidence type="ECO:0000256" key="12">
    <source>
        <dbReference type="ARBA" id="ARBA00041185"/>
    </source>
</evidence>
<evidence type="ECO:0000256" key="9">
    <source>
        <dbReference type="ARBA" id="ARBA00032370"/>
    </source>
</evidence>
<feature type="transmembrane region" description="Helical" evidence="16">
    <location>
        <begin position="68"/>
        <end position="87"/>
    </location>
</feature>
<evidence type="ECO:0000256" key="11">
    <source>
        <dbReference type="ARBA" id="ARBA00038053"/>
    </source>
</evidence>
<organism evidence="17 18">
    <name type="scientific">Candidatus Shapirobacteria bacterium CG2_30_35_20</name>
    <dbReference type="NCBI Taxonomy" id="1805376"/>
    <lineage>
        <taxon>Bacteria</taxon>
        <taxon>Candidatus Shapironibacteriota</taxon>
    </lineage>
</organism>
<evidence type="ECO:0000256" key="6">
    <source>
        <dbReference type="ARBA" id="ARBA00022984"/>
    </source>
</evidence>
<feature type="transmembrane region" description="Helical" evidence="16">
    <location>
        <begin position="37"/>
        <end position="56"/>
    </location>
</feature>
<dbReference type="Pfam" id="PF01098">
    <property type="entry name" value="FTSW_RODA_SPOVE"/>
    <property type="match status" value="1"/>
</dbReference>
<dbReference type="EC" id="2.4.99.28" evidence="14"/>
<dbReference type="GO" id="GO:0005886">
    <property type="term" value="C:plasma membrane"/>
    <property type="evidence" value="ECO:0007669"/>
    <property type="project" value="TreeGrafter"/>
</dbReference>
<evidence type="ECO:0000256" key="13">
    <source>
        <dbReference type="ARBA" id="ARBA00041418"/>
    </source>
</evidence>
<feature type="transmembrane region" description="Helical" evidence="16">
    <location>
        <begin position="99"/>
        <end position="122"/>
    </location>
</feature>
<dbReference type="GO" id="GO:0032153">
    <property type="term" value="C:cell division site"/>
    <property type="evidence" value="ECO:0007669"/>
    <property type="project" value="TreeGrafter"/>
</dbReference>
<feature type="transmembrane region" description="Helical" evidence="16">
    <location>
        <begin position="171"/>
        <end position="190"/>
    </location>
</feature>
<accession>A0A1J5HQM1</accession>
<evidence type="ECO:0000256" key="7">
    <source>
        <dbReference type="ARBA" id="ARBA00022989"/>
    </source>
</evidence>
<evidence type="ECO:0000256" key="16">
    <source>
        <dbReference type="SAM" id="Phobius"/>
    </source>
</evidence>
<dbReference type="GO" id="GO:0051301">
    <property type="term" value="P:cell division"/>
    <property type="evidence" value="ECO:0007669"/>
    <property type="project" value="InterPro"/>
</dbReference>
<dbReference type="AlphaFoldDB" id="A0A1J5HQM1"/>
<feature type="transmembrane region" description="Helical" evidence="16">
    <location>
        <begin position="299"/>
        <end position="318"/>
    </location>
</feature>
<feature type="transmembrane region" description="Helical" evidence="16">
    <location>
        <begin position="324"/>
        <end position="345"/>
    </location>
</feature>
<feature type="transmembrane region" description="Helical" evidence="16">
    <location>
        <begin position="134"/>
        <end position="165"/>
    </location>
</feature>
<evidence type="ECO:0000256" key="3">
    <source>
        <dbReference type="ARBA" id="ARBA00022679"/>
    </source>
</evidence>
<evidence type="ECO:0000256" key="4">
    <source>
        <dbReference type="ARBA" id="ARBA00022692"/>
    </source>
</evidence>
<dbReference type="GO" id="GO:0009252">
    <property type="term" value="P:peptidoglycan biosynthetic process"/>
    <property type="evidence" value="ECO:0007669"/>
    <property type="project" value="UniProtKB-KW"/>
</dbReference>
<feature type="transmembrane region" description="Helical" evidence="16">
    <location>
        <begin position="259"/>
        <end position="278"/>
    </location>
</feature>
<protein>
    <recommendedName>
        <fullName evidence="12">Probable peptidoglycan glycosyltransferase FtsW</fullName>
        <ecNumber evidence="14">2.4.99.28</ecNumber>
    </recommendedName>
    <alternativeName>
        <fullName evidence="13">Cell division protein FtsW</fullName>
    </alternativeName>
    <alternativeName>
        <fullName evidence="10">Cell wall polymerase</fullName>
    </alternativeName>
    <alternativeName>
        <fullName evidence="9">Peptidoglycan polymerase</fullName>
    </alternativeName>
</protein>
<sequence>MSKTWQYSLLLTIIGLFFISISSLFEAQKSLGDPNFFIKKQIIWIALGVTAMFITSKINLDFLRRHSFSLYVISILLLIIVFIPSLGQKTFGASRWIDLGFLNFQPSEFFKLITIIFFPALFTSQDKTSFKHLLIFLLPAFGLIVLEPNLSTALLCAAIIISTYYLSGGQLLPIFISFLIFSLLGIGLIFSSDYRKARFNTLANIQQNSNLNYHSQQIIISLASGGLSGRGIANSEQKYKFLPKISTDSILAIIGEETGLIGLLALSYLFISFITYLFKLANMVTLLFEKVLISSFACWLSYQALINFSAIVALIPLTGIPFPFISYGGSSLLSIMAAAGLVANIERKYRHDKKNPNHWYSPHSRH</sequence>
<evidence type="ECO:0000256" key="8">
    <source>
        <dbReference type="ARBA" id="ARBA00023136"/>
    </source>
</evidence>
<evidence type="ECO:0000256" key="1">
    <source>
        <dbReference type="ARBA" id="ARBA00004141"/>
    </source>
</evidence>
<keyword evidence="6" id="KW-0573">Peptidoglycan synthesis</keyword>
<gene>
    <name evidence="17" type="ORF">AUK05_01470</name>
</gene>
<dbReference type="InterPro" id="IPR001182">
    <property type="entry name" value="FtsW/RodA"/>
</dbReference>
<proteinExistence type="inferred from homology"/>
<dbReference type="GO" id="GO:0008360">
    <property type="term" value="P:regulation of cell shape"/>
    <property type="evidence" value="ECO:0007669"/>
    <property type="project" value="UniProtKB-KW"/>
</dbReference>
<evidence type="ECO:0000256" key="10">
    <source>
        <dbReference type="ARBA" id="ARBA00033270"/>
    </source>
</evidence>
<evidence type="ECO:0000256" key="5">
    <source>
        <dbReference type="ARBA" id="ARBA00022960"/>
    </source>
</evidence>
<keyword evidence="8 16" id="KW-0472">Membrane</keyword>
<keyword evidence="4 16" id="KW-0812">Transmembrane</keyword>
<evidence type="ECO:0000313" key="18">
    <source>
        <dbReference type="Proteomes" id="UP000182344"/>
    </source>
</evidence>
<comment type="catalytic activity">
    <reaction evidence="15">
        <text>[GlcNAc-(1-&gt;4)-Mur2Ac(oyl-L-Ala-gamma-D-Glu-L-Lys-D-Ala-D-Ala)](n)-di-trans,octa-cis-undecaprenyl diphosphate + beta-D-GlcNAc-(1-&gt;4)-Mur2Ac(oyl-L-Ala-gamma-D-Glu-L-Lys-D-Ala-D-Ala)-di-trans,octa-cis-undecaprenyl diphosphate = [GlcNAc-(1-&gt;4)-Mur2Ac(oyl-L-Ala-gamma-D-Glu-L-Lys-D-Ala-D-Ala)](n+1)-di-trans,octa-cis-undecaprenyl diphosphate + di-trans,octa-cis-undecaprenyl diphosphate + H(+)</text>
        <dbReference type="Rhea" id="RHEA:23708"/>
        <dbReference type="Rhea" id="RHEA-COMP:9602"/>
        <dbReference type="Rhea" id="RHEA-COMP:9603"/>
        <dbReference type="ChEBI" id="CHEBI:15378"/>
        <dbReference type="ChEBI" id="CHEBI:58405"/>
        <dbReference type="ChEBI" id="CHEBI:60033"/>
        <dbReference type="ChEBI" id="CHEBI:78435"/>
        <dbReference type="EC" id="2.4.99.28"/>
    </reaction>
</comment>
<keyword evidence="3" id="KW-0808">Transferase</keyword>
<evidence type="ECO:0000256" key="15">
    <source>
        <dbReference type="ARBA" id="ARBA00049902"/>
    </source>
</evidence>
<comment type="similarity">
    <text evidence="11">Belongs to the SEDS family. FtsW subfamily.</text>
</comment>
<dbReference type="PANTHER" id="PTHR30474:SF2">
    <property type="entry name" value="PEPTIDOGLYCAN GLYCOSYLTRANSFERASE FTSW-RELATED"/>
    <property type="match status" value="1"/>
</dbReference>
<keyword evidence="7 16" id="KW-1133">Transmembrane helix</keyword>
<dbReference type="Proteomes" id="UP000182344">
    <property type="component" value="Unassembled WGS sequence"/>
</dbReference>
<evidence type="ECO:0000313" key="17">
    <source>
        <dbReference type="EMBL" id="OIP87393.1"/>
    </source>
</evidence>
<comment type="subcellular location">
    <subcellularLocation>
        <location evidence="1">Membrane</location>
        <topology evidence="1">Multi-pass membrane protein</topology>
    </subcellularLocation>
</comment>
<name>A0A1J5HQM1_9BACT</name>
<evidence type="ECO:0000256" key="14">
    <source>
        <dbReference type="ARBA" id="ARBA00044770"/>
    </source>
</evidence>
<keyword evidence="5" id="KW-0133">Cell shape</keyword>
<dbReference type="GO" id="GO:0015648">
    <property type="term" value="F:lipid-linked peptidoglycan transporter activity"/>
    <property type="evidence" value="ECO:0007669"/>
    <property type="project" value="TreeGrafter"/>
</dbReference>
<evidence type="ECO:0000256" key="2">
    <source>
        <dbReference type="ARBA" id="ARBA00022676"/>
    </source>
</evidence>